<keyword evidence="4 11" id="KW-0813">Transport</keyword>
<sequence>MPGVAMRVIREFKTFAVRGNVVDLAVGVVIGAAFGKIVSSLVANVISPPLGLLVGGVDLSNLRVTLRDAAGQTPAVTLDYGLFLQSVFDFVIVAFAIFLVVRAINGLKRREAEAPSAPPAPSREEVLLTEIRDALREPRGPADSGGP</sequence>
<proteinExistence type="inferred from homology"/>
<evidence type="ECO:0000256" key="2">
    <source>
        <dbReference type="ARBA" id="ARBA00007254"/>
    </source>
</evidence>
<keyword evidence="5 11" id="KW-1003">Cell membrane</keyword>
<evidence type="ECO:0000256" key="5">
    <source>
        <dbReference type="ARBA" id="ARBA00022475"/>
    </source>
</evidence>
<dbReference type="HAMAP" id="MF_00115">
    <property type="entry name" value="MscL"/>
    <property type="match status" value="1"/>
</dbReference>
<evidence type="ECO:0000256" key="7">
    <source>
        <dbReference type="ARBA" id="ARBA00022989"/>
    </source>
</evidence>
<accession>A0A423PMW2</accession>
<keyword evidence="8 11" id="KW-0406">Ion transport</keyword>
<comment type="caution">
    <text evidence="12">The sequence shown here is derived from an EMBL/GenBank/DDBJ whole genome shotgun (WGS) entry which is preliminary data.</text>
</comment>
<organism evidence="12 13">
    <name type="scientific">Salinisphaera orenii MK-B5</name>
    <dbReference type="NCBI Taxonomy" id="856730"/>
    <lineage>
        <taxon>Bacteria</taxon>
        <taxon>Pseudomonadati</taxon>
        <taxon>Pseudomonadota</taxon>
        <taxon>Gammaproteobacteria</taxon>
        <taxon>Salinisphaerales</taxon>
        <taxon>Salinisphaeraceae</taxon>
        <taxon>Salinisphaera</taxon>
    </lineage>
</organism>
<comment type="function">
    <text evidence="11">Channel that opens in response to stretch forces in the membrane lipid bilayer. May participate in the regulation of osmotic pressure changes within the cell.</text>
</comment>
<dbReference type="Proteomes" id="UP000283993">
    <property type="component" value="Unassembled WGS sequence"/>
</dbReference>
<dbReference type="PROSITE" id="PS01327">
    <property type="entry name" value="MSCL"/>
    <property type="match status" value="1"/>
</dbReference>
<evidence type="ECO:0000256" key="6">
    <source>
        <dbReference type="ARBA" id="ARBA00022692"/>
    </source>
</evidence>
<comment type="subcellular location">
    <subcellularLocation>
        <location evidence="11">Cell inner membrane</location>
        <topology evidence="11">Multi-pass membrane protein</topology>
    </subcellularLocation>
    <subcellularLocation>
        <location evidence="1">Cell membrane</location>
        <topology evidence="1">Multi-pass membrane protein</topology>
    </subcellularLocation>
</comment>
<evidence type="ECO:0000256" key="9">
    <source>
        <dbReference type="ARBA" id="ARBA00023136"/>
    </source>
</evidence>
<evidence type="ECO:0000256" key="8">
    <source>
        <dbReference type="ARBA" id="ARBA00023065"/>
    </source>
</evidence>
<dbReference type="SUPFAM" id="SSF81330">
    <property type="entry name" value="Gated mechanosensitive channel"/>
    <property type="match status" value="1"/>
</dbReference>
<dbReference type="AlphaFoldDB" id="A0A423PMW2"/>
<comment type="similarity">
    <text evidence="2 11">Belongs to the MscL family.</text>
</comment>
<dbReference type="NCBIfam" id="TIGR00220">
    <property type="entry name" value="mscL"/>
    <property type="match status" value="1"/>
</dbReference>
<dbReference type="GO" id="GO:0008381">
    <property type="term" value="F:mechanosensitive monoatomic ion channel activity"/>
    <property type="evidence" value="ECO:0007669"/>
    <property type="project" value="UniProtKB-UniRule"/>
</dbReference>
<dbReference type="Pfam" id="PF01741">
    <property type="entry name" value="MscL"/>
    <property type="match status" value="1"/>
</dbReference>
<evidence type="ECO:0000256" key="4">
    <source>
        <dbReference type="ARBA" id="ARBA00022448"/>
    </source>
</evidence>
<keyword evidence="13" id="KW-1185">Reference proteome</keyword>
<dbReference type="NCBIfam" id="NF001843">
    <property type="entry name" value="PRK00567.1-4"/>
    <property type="match status" value="1"/>
</dbReference>
<dbReference type="PANTHER" id="PTHR30266">
    <property type="entry name" value="MECHANOSENSITIVE CHANNEL MSCL"/>
    <property type="match status" value="1"/>
</dbReference>
<reference evidence="12 13" key="1">
    <citation type="submission" date="2013-10" db="EMBL/GenBank/DDBJ databases">
        <title>Salinisphaera orenii MK-B5 Genome Sequencing.</title>
        <authorList>
            <person name="Lai Q."/>
            <person name="Li C."/>
            <person name="Shao Z."/>
        </authorList>
    </citation>
    <scope>NUCLEOTIDE SEQUENCE [LARGE SCALE GENOMIC DNA]</scope>
    <source>
        <strain evidence="12 13">MK-B5</strain>
    </source>
</reference>
<dbReference type="PRINTS" id="PR01264">
    <property type="entry name" value="MECHCHANNEL"/>
</dbReference>
<evidence type="ECO:0000256" key="10">
    <source>
        <dbReference type="ARBA" id="ARBA00023303"/>
    </source>
</evidence>
<dbReference type="FunFam" id="1.10.1200.120:FF:000001">
    <property type="entry name" value="Large-conductance mechanosensitive channel"/>
    <property type="match status" value="1"/>
</dbReference>
<keyword evidence="6 11" id="KW-0812">Transmembrane</keyword>
<dbReference type="Gene3D" id="1.10.1200.120">
    <property type="entry name" value="Large-conductance mechanosensitive channel, MscL, domain 1"/>
    <property type="match status" value="1"/>
</dbReference>
<keyword evidence="11" id="KW-0997">Cell inner membrane</keyword>
<protein>
    <recommendedName>
        <fullName evidence="11">Large-conductance mechanosensitive channel</fullName>
    </recommendedName>
</protein>
<dbReference type="InterPro" id="IPR037673">
    <property type="entry name" value="MSC/AndL"/>
</dbReference>
<comment type="subunit">
    <text evidence="3 11">Homopentamer.</text>
</comment>
<evidence type="ECO:0000313" key="12">
    <source>
        <dbReference type="EMBL" id="ROO26946.1"/>
    </source>
</evidence>
<dbReference type="GO" id="GO:0005886">
    <property type="term" value="C:plasma membrane"/>
    <property type="evidence" value="ECO:0007669"/>
    <property type="project" value="UniProtKB-SubCell"/>
</dbReference>
<keyword evidence="10 11" id="KW-0407">Ion channel</keyword>
<gene>
    <name evidence="11" type="primary">mscL</name>
    <name evidence="12" type="ORF">SAOR_09835</name>
</gene>
<dbReference type="InterPro" id="IPR019823">
    <property type="entry name" value="Mechanosensitive_channel_CS"/>
</dbReference>
<feature type="transmembrane region" description="Helical" evidence="11">
    <location>
        <begin position="21"/>
        <end position="46"/>
    </location>
</feature>
<dbReference type="InterPro" id="IPR001185">
    <property type="entry name" value="MS_channel"/>
</dbReference>
<keyword evidence="7 11" id="KW-1133">Transmembrane helix</keyword>
<feature type="transmembrane region" description="Helical" evidence="11">
    <location>
        <begin position="82"/>
        <end position="101"/>
    </location>
</feature>
<name>A0A423PMW2_9GAMM</name>
<dbReference type="InterPro" id="IPR036019">
    <property type="entry name" value="MscL_channel"/>
</dbReference>
<evidence type="ECO:0000256" key="11">
    <source>
        <dbReference type="HAMAP-Rule" id="MF_00115"/>
    </source>
</evidence>
<evidence type="ECO:0000256" key="1">
    <source>
        <dbReference type="ARBA" id="ARBA00004651"/>
    </source>
</evidence>
<evidence type="ECO:0000313" key="13">
    <source>
        <dbReference type="Proteomes" id="UP000283993"/>
    </source>
</evidence>
<dbReference type="PANTHER" id="PTHR30266:SF2">
    <property type="entry name" value="LARGE-CONDUCTANCE MECHANOSENSITIVE CHANNEL"/>
    <property type="match status" value="1"/>
</dbReference>
<evidence type="ECO:0000256" key="3">
    <source>
        <dbReference type="ARBA" id="ARBA00011255"/>
    </source>
</evidence>
<keyword evidence="9 11" id="KW-0472">Membrane</keyword>
<dbReference type="EMBL" id="AYKH01000017">
    <property type="protein sequence ID" value="ROO26946.1"/>
    <property type="molecule type" value="Genomic_DNA"/>
</dbReference>